<dbReference type="PANTHER" id="PTHR12589:SF7">
    <property type="entry name" value="6-PYRUVOYL TETRAHYDROBIOPTERIN SYNTHASE"/>
    <property type="match status" value="1"/>
</dbReference>
<evidence type="ECO:0000256" key="1">
    <source>
        <dbReference type="ARBA" id="ARBA00001947"/>
    </source>
</evidence>
<dbReference type="InterPro" id="IPR007115">
    <property type="entry name" value="6-PTP_synth/QueD"/>
</dbReference>
<evidence type="ECO:0000256" key="4">
    <source>
        <dbReference type="ARBA" id="ARBA00012982"/>
    </source>
</evidence>
<protein>
    <recommendedName>
        <fullName evidence="5">6-carboxy-5,6,7,8-tetrahydropterin synthase</fullName>
        <ecNumber evidence="4">4.1.2.50</ecNumber>
    </recommendedName>
    <alternativeName>
        <fullName evidence="9">Queuosine biosynthesis protein QueD</fullName>
    </alternativeName>
</protein>
<evidence type="ECO:0000256" key="8">
    <source>
        <dbReference type="ARBA" id="ARBA00023239"/>
    </source>
</evidence>
<comment type="caution">
    <text evidence="11">The sequence shown here is derived from an EMBL/GenBank/DDBJ whole genome shotgun (WGS) entry which is preliminary data.</text>
</comment>
<dbReference type="GO" id="GO:0070497">
    <property type="term" value="F:6-carboxytetrahydropterin synthase activity"/>
    <property type="evidence" value="ECO:0007669"/>
    <property type="project" value="UniProtKB-EC"/>
</dbReference>
<comment type="cofactor">
    <cofactor evidence="1">
        <name>Zn(2+)</name>
        <dbReference type="ChEBI" id="CHEBI:29105"/>
    </cofactor>
</comment>
<accession>A0A2T0SM37</accession>
<evidence type="ECO:0000313" key="12">
    <source>
        <dbReference type="Proteomes" id="UP000238375"/>
    </source>
</evidence>
<keyword evidence="8" id="KW-0456">Lyase</keyword>
<organism evidence="11 12">
    <name type="scientific">Spirosoma oryzae</name>
    <dbReference type="NCBI Taxonomy" id="1469603"/>
    <lineage>
        <taxon>Bacteria</taxon>
        <taxon>Pseudomonadati</taxon>
        <taxon>Bacteroidota</taxon>
        <taxon>Cytophagia</taxon>
        <taxon>Cytophagales</taxon>
        <taxon>Cytophagaceae</taxon>
        <taxon>Spirosoma</taxon>
    </lineage>
</organism>
<keyword evidence="6" id="KW-0479">Metal-binding</keyword>
<comment type="catalytic activity">
    <reaction evidence="10">
        <text>7,8-dihydroneopterin 3'-triphosphate + H2O = 6-carboxy-5,6,7,8-tetrahydropterin + triphosphate + acetaldehyde + 2 H(+)</text>
        <dbReference type="Rhea" id="RHEA:27966"/>
        <dbReference type="ChEBI" id="CHEBI:15343"/>
        <dbReference type="ChEBI" id="CHEBI:15377"/>
        <dbReference type="ChEBI" id="CHEBI:15378"/>
        <dbReference type="ChEBI" id="CHEBI:18036"/>
        <dbReference type="ChEBI" id="CHEBI:58462"/>
        <dbReference type="ChEBI" id="CHEBI:61032"/>
        <dbReference type="EC" id="4.1.2.50"/>
    </reaction>
</comment>
<dbReference type="InterPro" id="IPR038418">
    <property type="entry name" value="6-PTP_synth/QueD_sf"/>
</dbReference>
<evidence type="ECO:0000256" key="10">
    <source>
        <dbReference type="ARBA" id="ARBA00048807"/>
    </source>
</evidence>
<evidence type="ECO:0000256" key="2">
    <source>
        <dbReference type="ARBA" id="ARBA00005061"/>
    </source>
</evidence>
<evidence type="ECO:0000256" key="7">
    <source>
        <dbReference type="ARBA" id="ARBA00022833"/>
    </source>
</evidence>
<reference evidence="11 12" key="1">
    <citation type="submission" date="2018-03" db="EMBL/GenBank/DDBJ databases">
        <title>Genomic Encyclopedia of Archaeal and Bacterial Type Strains, Phase II (KMG-II): from individual species to whole genera.</title>
        <authorList>
            <person name="Goeker M."/>
        </authorList>
    </citation>
    <scope>NUCLEOTIDE SEQUENCE [LARGE SCALE GENOMIC DNA]</scope>
    <source>
        <strain evidence="11 12">DSM 28354</strain>
    </source>
</reference>
<dbReference type="PANTHER" id="PTHR12589">
    <property type="entry name" value="PYRUVOYL TETRAHYDROBIOPTERIN SYNTHASE"/>
    <property type="match status" value="1"/>
</dbReference>
<evidence type="ECO:0000256" key="3">
    <source>
        <dbReference type="ARBA" id="ARBA00008900"/>
    </source>
</evidence>
<dbReference type="GO" id="GO:0046872">
    <property type="term" value="F:metal ion binding"/>
    <property type="evidence" value="ECO:0007669"/>
    <property type="project" value="UniProtKB-KW"/>
</dbReference>
<name>A0A2T0SM37_9BACT</name>
<evidence type="ECO:0000313" key="11">
    <source>
        <dbReference type="EMBL" id="PRY34487.1"/>
    </source>
</evidence>
<dbReference type="AlphaFoldDB" id="A0A2T0SM37"/>
<evidence type="ECO:0000256" key="9">
    <source>
        <dbReference type="ARBA" id="ARBA00031449"/>
    </source>
</evidence>
<dbReference type="Proteomes" id="UP000238375">
    <property type="component" value="Unassembled WGS sequence"/>
</dbReference>
<keyword evidence="7" id="KW-0862">Zinc</keyword>
<keyword evidence="12" id="KW-1185">Reference proteome</keyword>
<dbReference type="UniPathway" id="UPA00391"/>
<gene>
    <name evidence="11" type="ORF">CLV58_11791</name>
</gene>
<comment type="pathway">
    <text evidence="2">Purine metabolism; 7-cyano-7-deazaguanine biosynthesis.</text>
</comment>
<dbReference type="SUPFAM" id="SSF55620">
    <property type="entry name" value="Tetrahydrobiopterin biosynthesis enzymes-like"/>
    <property type="match status" value="1"/>
</dbReference>
<sequence>MTEIDVLIMTDAPPVDNTTVDAPQAATVRAEMPRVAVFRKEHFNAAHRLHNPNWSDEKNTRVYGKCNNPNYHGHNYELIVRVVGPIDAETGYVLDMKVLGDLIKAQVTDRFDHKNLNLDTAEFADLNPSAENIAIVIYNRLRSHLPETLDLSIKLYETERNFVEYPA</sequence>
<evidence type="ECO:0000256" key="6">
    <source>
        <dbReference type="ARBA" id="ARBA00022723"/>
    </source>
</evidence>
<dbReference type="EC" id="4.1.2.50" evidence="4"/>
<comment type="similarity">
    <text evidence="3">Belongs to the PTPS family. QueD subfamily.</text>
</comment>
<dbReference type="Gene3D" id="3.30.479.10">
    <property type="entry name" value="6-pyruvoyl tetrahydropterin synthase/QueD"/>
    <property type="match status" value="1"/>
</dbReference>
<dbReference type="Pfam" id="PF01242">
    <property type="entry name" value="PTPS"/>
    <property type="match status" value="1"/>
</dbReference>
<dbReference type="EMBL" id="PVTE01000017">
    <property type="protein sequence ID" value="PRY34487.1"/>
    <property type="molecule type" value="Genomic_DNA"/>
</dbReference>
<evidence type="ECO:0000256" key="5">
    <source>
        <dbReference type="ARBA" id="ARBA00018141"/>
    </source>
</evidence>
<dbReference type="FunFam" id="3.30.479.10:FF:000003">
    <property type="entry name" value="6-pyruvoyl tetrahydrobiopterin synthase"/>
    <property type="match status" value="1"/>
</dbReference>
<proteinExistence type="inferred from homology"/>